<comment type="caution">
    <text evidence="2">The sequence shown here is derived from an EMBL/GenBank/DDBJ whole genome shotgun (WGS) entry which is preliminary data.</text>
</comment>
<dbReference type="EMBL" id="CAJOBC010002082">
    <property type="protein sequence ID" value="CAF3714521.1"/>
    <property type="molecule type" value="Genomic_DNA"/>
</dbReference>
<dbReference type="Proteomes" id="UP000681722">
    <property type="component" value="Unassembled WGS sequence"/>
</dbReference>
<dbReference type="AlphaFoldDB" id="A0A814CAU5"/>
<accession>A0A814CAU5</accession>
<organism evidence="2 4">
    <name type="scientific">Didymodactylos carnosus</name>
    <dbReference type="NCBI Taxonomy" id="1234261"/>
    <lineage>
        <taxon>Eukaryota</taxon>
        <taxon>Metazoa</taxon>
        <taxon>Spiralia</taxon>
        <taxon>Gnathifera</taxon>
        <taxon>Rotifera</taxon>
        <taxon>Eurotatoria</taxon>
        <taxon>Bdelloidea</taxon>
        <taxon>Philodinida</taxon>
        <taxon>Philodinidae</taxon>
        <taxon>Didymodactylos</taxon>
    </lineage>
</organism>
<gene>
    <name evidence="2" type="ORF">GPM918_LOCUS10527</name>
    <name evidence="3" type="ORF">SRO942_LOCUS10528</name>
</gene>
<keyword evidence="4" id="KW-1185">Reference proteome</keyword>
<evidence type="ECO:0000313" key="4">
    <source>
        <dbReference type="Proteomes" id="UP000663829"/>
    </source>
</evidence>
<keyword evidence="1" id="KW-0812">Transmembrane</keyword>
<dbReference type="Proteomes" id="UP000663829">
    <property type="component" value="Unassembled WGS sequence"/>
</dbReference>
<evidence type="ECO:0000313" key="3">
    <source>
        <dbReference type="EMBL" id="CAF3714521.1"/>
    </source>
</evidence>
<feature type="transmembrane region" description="Helical" evidence="1">
    <location>
        <begin position="26"/>
        <end position="48"/>
    </location>
</feature>
<evidence type="ECO:0000313" key="2">
    <source>
        <dbReference type="EMBL" id="CAF0937573.1"/>
    </source>
</evidence>
<proteinExistence type="predicted"/>
<protein>
    <submittedName>
        <fullName evidence="2">Uncharacterized protein</fullName>
    </submittedName>
</protein>
<sequence length="239" mass="27400">MLQEVLDSYALRVFLLKTIMFAQLKLISFITPVIVGIGFGFYFAYLTIQSDFDEKQQPQNVEPRIVKTSSSSNPLPDISSIINSAQNTWQLIEQNRAVMNIKVDYANVLPSEIKSAFDCQKWADEPFTKTFKIKFQNKLNMRIMELVYTVQFTYGGSFENKGQYLDRITIIPTHVYVAYGFKLDASINIPSINNVGTLEEPIAAAYVELKYRLTGMNSIEKTESFFVKGNGQFKYLNQW</sequence>
<reference evidence="2" key="1">
    <citation type="submission" date="2021-02" db="EMBL/GenBank/DDBJ databases">
        <authorList>
            <person name="Nowell W R."/>
        </authorList>
    </citation>
    <scope>NUCLEOTIDE SEQUENCE</scope>
</reference>
<dbReference type="EMBL" id="CAJNOQ010002082">
    <property type="protein sequence ID" value="CAF0937573.1"/>
    <property type="molecule type" value="Genomic_DNA"/>
</dbReference>
<evidence type="ECO:0000256" key="1">
    <source>
        <dbReference type="SAM" id="Phobius"/>
    </source>
</evidence>
<dbReference type="OrthoDB" id="9988366at2759"/>
<name>A0A814CAU5_9BILA</name>
<keyword evidence="1" id="KW-0472">Membrane</keyword>
<keyword evidence="1" id="KW-1133">Transmembrane helix</keyword>